<proteinExistence type="predicted"/>
<reference evidence="2" key="1">
    <citation type="submission" date="2016-12" db="EMBL/GenBank/DDBJ databases">
        <title>Complete genome sequence of Klebsiella pneumoniae bacteriophage vB_KpnP_KpV74.</title>
        <authorList>
            <person name="Komisarova E.V."/>
            <person name="Krasilnikova V.M."/>
            <person name="Kislichkina A.A."/>
            <person name="Volozhantsev N.V."/>
        </authorList>
    </citation>
    <scope>NUCLEOTIDE SEQUENCE [LARGE SCALE GENOMIC DNA]</scope>
</reference>
<dbReference type="InterPro" id="IPR044925">
    <property type="entry name" value="His-Me_finger_sf"/>
</dbReference>
<evidence type="ECO:0000259" key="1">
    <source>
        <dbReference type="Pfam" id="PF13392"/>
    </source>
</evidence>
<sequence>MVNTPCIDHGCKGFGLGYATAWITVDGRRFTTTKHRAVFLKAHGFLPEVVEHLCNNPRCINVEHLAAGTHKSNAEYKYKCGRGKAPRATGECSACCKLTDAEVAEIRRIYVRNSREFGLPALARRYGVGTSQLHRILTKGHRSGPSVKEVVPV</sequence>
<evidence type="ECO:0000313" key="3">
    <source>
        <dbReference type="Proteomes" id="UP000226096"/>
    </source>
</evidence>
<name>A0A1P8VW72_BPK74</name>
<keyword evidence="2" id="KW-0378">Hydrolase</keyword>
<keyword evidence="2" id="KW-0255">Endonuclease</keyword>
<feature type="domain" description="HNH nuclease" evidence="1">
    <location>
        <begin position="34"/>
        <end position="74"/>
    </location>
</feature>
<organismHost>
    <name type="scientific">Klebsiella pneumoniae</name>
    <dbReference type="NCBI Taxonomy" id="573"/>
</organismHost>
<organism evidence="2 3">
    <name type="scientific">Klebsiella phage vB_KpnP_KpV74</name>
    <name type="common">Bacteriophage vB_KpnP_KpV74</name>
    <dbReference type="NCBI Taxonomy" id="1933773"/>
    <lineage>
        <taxon>Viruses</taxon>
        <taxon>Duplodnaviria</taxon>
        <taxon>Heunggongvirae</taxon>
        <taxon>Uroviricota</taxon>
        <taxon>Caudoviricetes</taxon>
        <taxon>Autographivirales</taxon>
        <taxon>Autoscriptoviridae</taxon>
        <taxon>Slopekvirinae</taxon>
        <taxon>Drulisvirus</taxon>
        <taxon>Drulisvirus KpV74</taxon>
    </lineage>
</organism>
<dbReference type="SUPFAM" id="SSF54060">
    <property type="entry name" value="His-Me finger endonucleases"/>
    <property type="match status" value="1"/>
</dbReference>
<keyword evidence="2" id="KW-0540">Nuclease</keyword>
<dbReference type="InterPro" id="IPR003615">
    <property type="entry name" value="HNH_nuc"/>
</dbReference>
<dbReference type="InterPro" id="IPR044930">
    <property type="entry name" value="Homing_endonuclease_His-Me"/>
</dbReference>
<dbReference type="GO" id="GO:0004519">
    <property type="term" value="F:endonuclease activity"/>
    <property type="evidence" value="ECO:0007669"/>
    <property type="project" value="UniProtKB-KW"/>
</dbReference>
<dbReference type="EMBL" id="KY385423">
    <property type="protein sequence ID" value="APZ82743.1"/>
    <property type="molecule type" value="Genomic_DNA"/>
</dbReference>
<gene>
    <name evidence="2" type="ORF">kpv74_31</name>
</gene>
<evidence type="ECO:0000313" key="2">
    <source>
        <dbReference type="EMBL" id="APZ82743.1"/>
    </source>
</evidence>
<accession>A0A1P8VW72</accession>
<dbReference type="Proteomes" id="UP000226096">
    <property type="component" value="Segment"/>
</dbReference>
<protein>
    <submittedName>
        <fullName evidence="2">HNH endonuclease</fullName>
    </submittedName>
</protein>
<dbReference type="Pfam" id="PF13392">
    <property type="entry name" value="HNH_3"/>
    <property type="match status" value="1"/>
</dbReference>
<keyword evidence="3" id="KW-1185">Reference proteome</keyword>
<dbReference type="Gene3D" id="3.90.75.10">
    <property type="entry name" value="Homing Intron 3 (I-ppo) Encoded Endonuclease, Chain A"/>
    <property type="match status" value="1"/>
</dbReference>